<dbReference type="EMBL" id="BAAALF010000014">
    <property type="protein sequence ID" value="GAA1224713.1"/>
    <property type="molecule type" value="Genomic_DNA"/>
</dbReference>
<feature type="compositionally biased region" description="Pro residues" evidence="1">
    <location>
        <begin position="49"/>
        <end position="67"/>
    </location>
</feature>
<keyword evidence="2" id="KW-0472">Membrane</keyword>
<dbReference type="RefSeq" id="WP_344440309.1">
    <property type="nucleotide sequence ID" value="NZ_BAAALF010000014.1"/>
</dbReference>
<evidence type="ECO:0000313" key="3">
    <source>
        <dbReference type="EMBL" id="GAA1224713.1"/>
    </source>
</evidence>
<comment type="caution">
    <text evidence="3">The sequence shown here is derived from an EMBL/GenBank/DDBJ whole genome shotgun (WGS) entry which is preliminary data.</text>
</comment>
<evidence type="ECO:0000256" key="2">
    <source>
        <dbReference type="SAM" id="Phobius"/>
    </source>
</evidence>
<dbReference type="Proteomes" id="UP001500037">
    <property type="component" value="Unassembled WGS sequence"/>
</dbReference>
<evidence type="ECO:0008006" key="5">
    <source>
        <dbReference type="Google" id="ProtNLM"/>
    </source>
</evidence>
<protein>
    <recommendedName>
        <fullName evidence="5">Regulator of septum formation</fullName>
    </recommendedName>
</protein>
<name>A0ABN1VYZ7_9ACTN</name>
<accession>A0ABN1VYZ7</accession>
<keyword evidence="2" id="KW-0812">Transmembrane</keyword>
<feature type="transmembrane region" description="Helical" evidence="2">
    <location>
        <begin position="20"/>
        <end position="40"/>
    </location>
</feature>
<proteinExistence type="predicted"/>
<keyword evidence="4" id="KW-1185">Reference proteome</keyword>
<gene>
    <name evidence="3" type="ORF">GCM10009665_13670</name>
</gene>
<feature type="region of interest" description="Disordered" evidence="1">
    <location>
        <begin position="46"/>
        <end position="67"/>
    </location>
</feature>
<reference evidence="3 4" key="1">
    <citation type="journal article" date="2019" name="Int. J. Syst. Evol. Microbiol.">
        <title>The Global Catalogue of Microorganisms (GCM) 10K type strain sequencing project: providing services to taxonomists for standard genome sequencing and annotation.</title>
        <authorList>
            <consortium name="The Broad Institute Genomics Platform"/>
            <consortium name="The Broad Institute Genome Sequencing Center for Infectious Disease"/>
            <person name="Wu L."/>
            <person name="Ma J."/>
        </authorList>
    </citation>
    <scope>NUCLEOTIDE SEQUENCE [LARGE SCALE GENOMIC DNA]</scope>
    <source>
        <strain evidence="3 4">JCM 13004</strain>
    </source>
</reference>
<evidence type="ECO:0000313" key="4">
    <source>
        <dbReference type="Proteomes" id="UP001500037"/>
    </source>
</evidence>
<keyword evidence="2" id="KW-1133">Transmembrane helix</keyword>
<evidence type="ECO:0000256" key="1">
    <source>
        <dbReference type="SAM" id="MobiDB-lite"/>
    </source>
</evidence>
<sequence>MTPPLTQPPTPPARPGRRLLPLVAVLALLGVGALLLALLWPAAKKPVAAPAPPPSPSASPSPSPSPSPSKVVPYPYFAIGTCVSVPQLTPGLPQAQAGDCGQSHDGQAIGNPVLPDGLTKESQIGQALLTACRPFVDDWRTRQGDGTWFAFPVGPSLVFYDQGWRDATCLLTAAQRPGGQKLTAPLKN</sequence>
<organism evidence="3 4">
    <name type="scientific">Kitasatospora nipponensis</name>
    <dbReference type="NCBI Taxonomy" id="258049"/>
    <lineage>
        <taxon>Bacteria</taxon>
        <taxon>Bacillati</taxon>
        <taxon>Actinomycetota</taxon>
        <taxon>Actinomycetes</taxon>
        <taxon>Kitasatosporales</taxon>
        <taxon>Streptomycetaceae</taxon>
        <taxon>Kitasatospora</taxon>
    </lineage>
</organism>